<dbReference type="SUPFAM" id="SSF51556">
    <property type="entry name" value="Metallo-dependent hydrolases"/>
    <property type="match status" value="1"/>
</dbReference>
<organism evidence="2 3">
    <name type="scientific">Actinomadura harenae</name>
    <dbReference type="NCBI Taxonomy" id="2483351"/>
    <lineage>
        <taxon>Bacteria</taxon>
        <taxon>Bacillati</taxon>
        <taxon>Actinomycetota</taxon>
        <taxon>Actinomycetes</taxon>
        <taxon>Streptosporangiales</taxon>
        <taxon>Thermomonosporaceae</taxon>
        <taxon>Actinomadura</taxon>
    </lineage>
</organism>
<dbReference type="InterPro" id="IPR006680">
    <property type="entry name" value="Amidohydro-rel"/>
</dbReference>
<feature type="domain" description="Amidohydrolase-related" evidence="1">
    <location>
        <begin position="55"/>
        <end position="259"/>
    </location>
</feature>
<proteinExistence type="predicted"/>
<evidence type="ECO:0000313" key="3">
    <source>
        <dbReference type="Proteomes" id="UP000282674"/>
    </source>
</evidence>
<dbReference type="RefSeq" id="WP_122199571.1">
    <property type="nucleotide sequence ID" value="NZ_JBHSKC010000034.1"/>
</dbReference>
<name>A0A3M2LN13_9ACTN</name>
<dbReference type="Proteomes" id="UP000282674">
    <property type="component" value="Unassembled WGS sequence"/>
</dbReference>
<accession>A0A3M2LN13</accession>
<dbReference type="EMBL" id="RFFG01000147">
    <property type="protein sequence ID" value="RMI36148.1"/>
    <property type="molecule type" value="Genomic_DNA"/>
</dbReference>
<dbReference type="InterPro" id="IPR032466">
    <property type="entry name" value="Metal_Hydrolase"/>
</dbReference>
<dbReference type="AlphaFoldDB" id="A0A3M2LN13"/>
<reference evidence="2 3" key="1">
    <citation type="submission" date="2018-10" db="EMBL/GenBank/DDBJ databases">
        <title>Isolation from soil.</title>
        <authorList>
            <person name="Hu J."/>
        </authorList>
    </citation>
    <scope>NUCLEOTIDE SEQUENCE [LARGE SCALE GENOMIC DNA]</scope>
    <source>
        <strain evidence="2 3">NEAU-Ht49</strain>
    </source>
</reference>
<evidence type="ECO:0000259" key="1">
    <source>
        <dbReference type="Pfam" id="PF04909"/>
    </source>
</evidence>
<evidence type="ECO:0000313" key="2">
    <source>
        <dbReference type="EMBL" id="RMI36148.1"/>
    </source>
</evidence>
<dbReference type="GO" id="GO:0016787">
    <property type="term" value="F:hydrolase activity"/>
    <property type="evidence" value="ECO:0007669"/>
    <property type="project" value="UniProtKB-KW"/>
</dbReference>
<dbReference type="Gene3D" id="3.20.20.140">
    <property type="entry name" value="Metal-dependent hydrolases"/>
    <property type="match status" value="1"/>
</dbReference>
<dbReference type="Pfam" id="PF04909">
    <property type="entry name" value="Amidohydro_2"/>
    <property type="match status" value="1"/>
</dbReference>
<keyword evidence="2" id="KW-0378">Hydrolase</keyword>
<sequence length="278" mass="29402">MIIDAHSHVHSPVDEHIALLDAAGIDRAVLFPTRPHPERASDLGSLRREFALLDDALNGRVDQATAYRTAWAELDAALAAHPDRFLGFGSVPLTLSSAEVAAWVEREIVGRGLRGIGELTPPPGRADLVEPVLRAAADHGGLPVVVHGFAPTTADDLRTLAVLAAGHPKVPLVVSQLGGLNWMDTVELVRDAPNMYLELSTAPTIIAVRMAIAEVPERTLFGSDAPYGDPVVTRTAVERVTPPGELRDRVLGGTAAALFAPDSAPARPGSVPLEPLTE</sequence>
<gene>
    <name evidence="2" type="ORF">EBO15_39430</name>
</gene>
<dbReference type="OrthoDB" id="1407586at2"/>
<keyword evidence="3" id="KW-1185">Reference proteome</keyword>
<protein>
    <submittedName>
        <fullName evidence="2">Metal-dependent hydrolase</fullName>
    </submittedName>
</protein>
<comment type="caution">
    <text evidence="2">The sequence shown here is derived from an EMBL/GenBank/DDBJ whole genome shotgun (WGS) entry which is preliminary data.</text>
</comment>